<name>A0A7W9EXT7_9RHOB</name>
<dbReference type="AlphaFoldDB" id="A0A7W9EXT7"/>
<evidence type="ECO:0000313" key="2">
    <source>
        <dbReference type="EMBL" id="MBB5721989.1"/>
    </source>
</evidence>
<dbReference type="GO" id="GO:0006355">
    <property type="term" value="P:regulation of DNA-templated transcription"/>
    <property type="evidence" value="ECO:0007669"/>
    <property type="project" value="InterPro"/>
</dbReference>
<dbReference type="PROSITE" id="PS50937">
    <property type="entry name" value="HTH_MERR_2"/>
    <property type="match status" value="1"/>
</dbReference>
<dbReference type="InterPro" id="IPR000551">
    <property type="entry name" value="MerR-type_HTH_dom"/>
</dbReference>
<proteinExistence type="predicted"/>
<dbReference type="SUPFAM" id="SSF46955">
    <property type="entry name" value="Putative DNA-binding domain"/>
    <property type="match status" value="1"/>
</dbReference>
<dbReference type="Gene3D" id="1.10.1660.10">
    <property type="match status" value="1"/>
</dbReference>
<sequence length="255" mass="27304">MAKSRDAFRTISEVSDVLETPAHVLRFWESKFSQIKPVKRAGGRRYFRPDDVALLSGIKHLLHDQGLTIKGAQKLLREQGVKHVMEIGEGADLSAPAMMAQPPVAVSPDTTVQAVADIIDAEEEDTSQPDMFAPDAEPSPARVTTRLEIVGARAVPDPAPTADPIAAAPPAAAPTDDFTDLDIPTTPAANVTPLSSIGRPKPVLPANPAPRSDMPARCLAYAVTADPARITAKAAEIAPLLDRLGKLRDEMRHPW</sequence>
<reference evidence="2 3" key="1">
    <citation type="submission" date="2020-08" db="EMBL/GenBank/DDBJ databases">
        <title>Genomic Encyclopedia of Type Strains, Phase IV (KMG-IV): sequencing the most valuable type-strain genomes for metagenomic binning, comparative biology and taxonomic classification.</title>
        <authorList>
            <person name="Goeker M."/>
        </authorList>
    </citation>
    <scope>NUCLEOTIDE SEQUENCE [LARGE SCALE GENOMIC DNA]</scope>
    <source>
        <strain evidence="2 3">DSM 101064</strain>
    </source>
</reference>
<feature type="domain" description="HTH merR-type" evidence="1">
    <location>
        <begin position="10"/>
        <end position="78"/>
    </location>
</feature>
<evidence type="ECO:0000313" key="3">
    <source>
        <dbReference type="Proteomes" id="UP000535415"/>
    </source>
</evidence>
<dbReference type="GO" id="GO:0003677">
    <property type="term" value="F:DNA binding"/>
    <property type="evidence" value="ECO:0007669"/>
    <property type="project" value="UniProtKB-KW"/>
</dbReference>
<dbReference type="SMART" id="SM00422">
    <property type="entry name" value="HTH_MERR"/>
    <property type="match status" value="1"/>
</dbReference>
<dbReference type="CDD" id="cd04765">
    <property type="entry name" value="HTH_MlrA-like_sg2"/>
    <property type="match status" value="1"/>
</dbReference>
<dbReference type="EMBL" id="JACIJM010000004">
    <property type="protein sequence ID" value="MBB5721989.1"/>
    <property type="molecule type" value="Genomic_DNA"/>
</dbReference>
<keyword evidence="3" id="KW-1185">Reference proteome</keyword>
<accession>A0A7W9EXT7</accession>
<evidence type="ECO:0000259" key="1">
    <source>
        <dbReference type="PROSITE" id="PS50937"/>
    </source>
</evidence>
<dbReference type="RefSeq" id="WP_183527843.1">
    <property type="nucleotide sequence ID" value="NZ_JACIJM010000004.1"/>
</dbReference>
<comment type="caution">
    <text evidence="2">The sequence shown here is derived from an EMBL/GenBank/DDBJ whole genome shotgun (WGS) entry which is preliminary data.</text>
</comment>
<gene>
    <name evidence="2" type="ORF">FHS72_001613</name>
</gene>
<dbReference type="Pfam" id="PF13411">
    <property type="entry name" value="MerR_1"/>
    <property type="match status" value="1"/>
</dbReference>
<dbReference type="InterPro" id="IPR009061">
    <property type="entry name" value="DNA-bd_dom_put_sf"/>
</dbReference>
<protein>
    <submittedName>
        <fullName evidence="2">DNA-binding transcriptional MerR regulator</fullName>
    </submittedName>
</protein>
<keyword evidence="2" id="KW-0238">DNA-binding</keyword>
<organism evidence="2 3">
    <name type="scientific">Yoonia ponticola</name>
    <dbReference type="NCBI Taxonomy" id="1524255"/>
    <lineage>
        <taxon>Bacteria</taxon>
        <taxon>Pseudomonadati</taxon>
        <taxon>Pseudomonadota</taxon>
        <taxon>Alphaproteobacteria</taxon>
        <taxon>Rhodobacterales</taxon>
        <taxon>Paracoccaceae</taxon>
        <taxon>Yoonia</taxon>
    </lineage>
</organism>
<dbReference type="Proteomes" id="UP000535415">
    <property type="component" value="Unassembled WGS sequence"/>
</dbReference>